<evidence type="ECO:0000313" key="2">
    <source>
        <dbReference type="Proteomes" id="UP000321224"/>
    </source>
</evidence>
<organism evidence="1 2">
    <name type="scientific">Myxococcus virescens</name>
    <dbReference type="NCBI Taxonomy" id="83456"/>
    <lineage>
        <taxon>Bacteria</taxon>
        <taxon>Pseudomonadati</taxon>
        <taxon>Myxococcota</taxon>
        <taxon>Myxococcia</taxon>
        <taxon>Myxococcales</taxon>
        <taxon>Cystobacterineae</taxon>
        <taxon>Myxococcaceae</taxon>
        <taxon>Myxococcus</taxon>
    </lineage>
</organism>
<accession>A0A511HNB4</accession>
<reference evidence="1 2" key="1">
    <citation type="submission" date="2019-07" db="EMBL/GenBank/DDBJ databases">
        <title>Whole genome shotgun sequence of Myxococcus virescens NBRC 100334.</title>
        <authorList>
            <person name="Hosoyama A."/>
            <person name="Uohara A."/>
            <person name="Ohji S."/>
            <person name="Ichikawa N."/>
        </authorList>
    </citation>
    <scope>NUCLEOTIDE SEQUENCE [LARGE SCALE GENOMIC DNA]</scope>
    <source>
        <strain evidence="1 2">NBRC 100334</strain>
    </source>
</reference>
<dbReference type="EMBL" id="BJVY01000055">
    <property type="protein sequence ID" value="GEL74865.1"/>
    <property type="molecule type" value="Genomic_DNA"/>
</dbReference>
<sequence length="101" mass="10630">MLPTDGQHVLPGAIAAAIAFAMEDFLPLGAKPRRGATPTEVCASQRQTYDVTAVPGANAVVFVSFLARPDACRDMEGPSLSDVPVVYAVDTATWVILSVQK</sequence>
<gene>
    <name evidence="1" type="ORF">MVI01_66490</name>
</gene>
<comment type="caution">
    <text evidence="1">The sequence shown here is derived from an EMBL/GenBank/DDBJ whole genome shotgun (WGS) entry which is preliminary data.</text>
</comment>
<dbReference type="AlphaFoldDB" id="A0A511HNB4"/>
<proteinExistence type="predicted"/>
<evidence type="ECO:0000313" key="1">
    <source>
        <dbReference type="EMBL" id="GEL74865.1"/>
    </source>
</evidence>
<protein>
    <submittedName>
        <fullName evidence="1">Uncharacterized protein</fullName>
    </submittedName>
</protein>
<dbReference type="Proteomes" id="UP000321224">
    <property type="component" value="Unassembled WGS sequence"/>
</dbReference>
<name>A0A511HNB4_9BACT</name>